<dbReference type="SUPFAM" id="SSF55874">
    <property type="entry name" value="ATPase domain of HSP90 chaperone/DNA topoisomerase II/histidine kinase"/>
    <property type="match status" value="1"/>
</dbReference>
<dbReference type="GO" id="GO:0000155">
    <property type="term" value="F:phosphorelay sensor kinase activity"/>
    <property type="evidence" value="ECO:0007669"/>
    <property type="project" value="InterPro"/>
</dbReference>
<keyword evidence="5" id="KW-0597">Phosphoprotein</keyword>
<feature type="domain" description="Histidine kinase" evidence="15">
    <location>
        <begin position="239"/>
        <end position="450"/>
    </location>
</feature>
<keyword evidence="8" id="KW-0547">Nucleotide-binding</keyword>
<evidence type="ECO:0000256" key="1">
    <source>
        <dbReference type="ARBA" id="ARBA00000085"/>
    </source>
</evidence>
<dbReference type="PANTHER" id="PTHR45436:SF5">
    <property type="entry name" value="SENSOR HISTIDINE KINASE TRCS"/>
    <property type="match status" value="1"/>
</dbReference>
<dbReference type="InterPro" id="IPR003660">
    <property type="entry name" value="HAMP_dom"/>
</dbReference>
<dbReference type="GO" id="GO:0005524">
    <property type="term" value="F:ATP binding"/>
    <property type="evidence" value="ECO:0007669"/>
    <property type="project" value="UniProtKB-KW"/>
</dbReference>
<protein>
    <recommendedName>
        <fullName evidence="3">histidine kinase</fullName>
        <ecNumber evidence="3">2.7.13.3</ecNumber>
    </recommendedName>
</protein>
<proteinExistence type="predicted"/>
<dbReference type="SUPFAM" id="SSF158472">
    <property type="entry name" value="HAMP domain-like"/>
    <property type="match status" value="1"/>
</dbReference>
<evidence type="ECO:0000313" key="17">
    <source>
        <dbReference type="EMBL" id="SFM14284.1"/>
    </source>
</evidence>
<accession>A0A1I4NFH3</accession>
<evidence type="ECO:0000256" key="4">
    <source>
        <dbReference type="ARBA" id="ARBA00022475"/>
    </source>
</evidence>
<name>A0A1I4NFH3_9BACI</name>
<feature type="domain" description="HAMP" evidence="16">
    <location>
        <begin position="177"/>
        <end position="231"/>
    </location>
</feature>
<gene>
    <name evidence="17" type="ORF">SAMN04488054_11756</name>
</gene>
<dbReference type="FunFam" id="1.10.287.130:FF:000001">
    <property type="entry name" value="Two-component sensor histidine kinase"/>
    <property type="match status" value="1"/>
</dbReference>
<evidence type="ECO:0000256" key="11">
    <source>
        <dbReference type="ARBA" id="ARBA00022989"/>
    </source>
</evidence>
<dbReference type="InterPro" id="IPR005467">
    <property type="entry name" value="His_kinase_dom"/>
</dbReference>
<evidence type="ECO:0000256" key="7">
    <source>
        <dbReference type="ARBA" id="ARBA00022692"/>
    </source>
</evidence>
<keyword evidence="10" id="KW-0067">ATP-binding</keyword>
<comment type="catalytic activity">
    <reaction evidence="1">
        <text>ATP + protein L-histidine = ADP + protein N-phospho-L-histidine.</text>
        <dbReference type="EC" id="2.7.13.3"/>
    </reaction>
</comment>
<dbReference type="CDD" id="cd00075">
    <property type="entry name" value="HATPase"/>
    <property type="match status" value="1"/>
</dbReference>
<evidence type="ECO:0000259" key="16">
    <source>
        <dbReference type="PROSITE" id="PS50885"/>
    </source>
</evidence>
<evidence type="ECO:0000256" key="5">
    <source>
        <dbReference type="ARBA" id="ARBA00022553"/>
    </source>
</evidence>
<dbReference type="PROSITE" id="PS50109">
    <property type="entry name" value="HIS_KIN"/>
    <property type="match status" value="1"/>
</dbReference>
<dbReference type="SMART" id="SM00387">
    <property type="entry name" value="HATPase_c"/>
    <property type="match status" value="1"/>
</dbReference>
<dbReference type="Pfam" id="PF02518">
    <property type="entry name" value="HATPase_c"/>
    <property type="match status" value="1"/>
</dbReference>
<dbReference type="PANTHER" id="PTHR45436">
    <property type="entry name" value="SENSOR HISTIDINE KINASE YKOH"/>
    <property type="match status" value="1"/>
</dbReference>
<evidence type="ECO:0000256" key="2">
    <source>
        <dbReference type="ARBA" id="ARBA00004651"/>
    </source>
</evidence>
<sequence length="450" mass="50841">MKLTTKIHVFTTVLFIILLILINVAVYFSFKNIMFGTEMEQAGQEAEQVLTGINENQGAVPSQDLLRAYVPPEGMLNIVLQNGQSDVVVTGGNGQRLTGQKTRFYERSMTEVRWLEDTPYAFAAQPVVWKGGEVASLQLMESMETEAGNLALLRIVLLVVTVAALIPLFLSARVLSNLMTKPITSLIQTMNQIRQSGRFEQIEHSKQSKDELSQMTETFNEMIHQLETNYERQEQFVSNASHELKTPLTVIESYSSLLKRRGREDEALFYESVEAIQSEAERMRGLTQQLLLLARKDEEWNMEWGYHDVSGILQSIIHSFERAYERDVAFEGPEGVIVKTDEQKLKQLLYIFLDNARKYSDTPIEVQVVRSGDKAAIRITDDGIGIPKDQLNKVFDRFYQVDESRSRRSEGFGLGLSLAEELARALGSDIQLKSEVGQGTTAVIFLPLSQ</sequence>
<keyword evidence="11 14" id="KW-1133">Transmembrane helix</keyword>
<dbReference type="InterPro" id="IPR003661">
    <property type="entry name" value="HisK_dim/P_dom"/>
</dbReference>
<dbReference type="SMART" id="SM00304">
    <property type="entry name" value="HAMP"/>
    <property type="match status" value="1"/>
</dbReference>
<dbReference type="EMBL" id="FOTY01000017">
    <property type="protein sequence ID" value="SFM14284.1"/>
    <property type="molecule type" value="Genomic_DNA"/>
</dbReference>
<dbReference type="Gene3D" id="1.10.287.130">
    <property type="match status" value="1"/>
</dbReference>
<evidence type="ECO:0000256" key="3">
    <source>
        <dbReference type="ARBA" id="ARBA00012438"/>
    </source>
</evidence>
<dbReference type="SMART" id="SM00388">
    <property type="entry name" value="HisKA"/>
    <property type="match status" value="1"/>
</dbReference>
<dbReference type="AlphaFoldDB" id="A0A1I4NFH3"/>
<reference evidence="17 18" key="1">
    <citation type="submission" date="2016-10" db="EMBL/GenBank/DDBJ databases">
        <authorList>
            <person name="de Groot N.N."/>
        </authorList>
    </citation>
    <scope>NUCLEOTIDE SEQUENCE [LARGE SCALE GENOMIC DNA]</scope>
    <source>
        <strain evidence="17 18">CGMCC 1.6134</strain>
    </source>
</reference>
<evidence type="ECO:0000256" key="13">
    <source>
        <dbReference type="ARBA" id="ARBA00023136"/>
    </source>
</evidence>
<dbReference type="SUPFAM" id="SSF47384">
    <property type="entry name" value="Homodimeric domain of signal transducing histidine kinase"/>
    <property type="match status" value="1"/>
</dbReference>
<dbReference type="InterPro" id="IPR003594">
    <property type="entry name" value="HATPase_dom"/>
</dbReference>
<keyword evidence="9 17" id="KW-0418">Kinase</keyword>
<dbReference type="EC" id="2.7.13.3" evidence="3"/>
<dbReference type="FunFam" id="3.30.565.10:FF:000006">
    <property type="entry name" value="Sensor histidine kinase WalK"/>
    <property type="match status" value="1"/>
</dbReference>
<dbReference type="CDD" id="cd00082">
    <property type="entry name" value="HisKA"/>
    <property type="match status" value="1"/>
</dbReference>
<keyword evidence="4" id="KW-1003">Cell membrane</keyword>
<feature type="transmembrane region" description="Helical" evidence="14">
    <location>
        <begin position="151"/>
        <end position="172"/>
    </location>
</feature>
<keyword evidence="18" id="KW-1185">Reference proteome</keyword>
<evidence type="ECO:0000256" key="8">
    <source>
        <dbReference type="ARBA" id="ARBA00022741"/>
    </source>
</evidence>
<evidence type="ECO:0000313" key="18">
    <source>
        <dbReference type="Proteomes" id="UP000199668"/>
    </source>
</evidence>
<evidence type="ECO:0000256" key="10">
    <source>
        <dbReference type="ARBA" id="ARBA00022840"/>
    </source>
</evidence>
<dbReference type="Proteomes" id="UP000199668">
    <property type="component" value="Unassembled WGS sequence"/>
</dbReference>
<dbReference type="CDD" id="cd06225">
    <property type="entry name" value="HAMP"/>
    <property type="match status" value="1"/>
</dbReference>
<keyword evidence="13 14" id="KW-0472">Membrane</keyword>
<dbReference type="InterPro" id="IPR036097">
    <property type="entry name" value="HisK_dim/P_sf"/>
</dbReference>
<keyword evidence="6" id="KW-0808">Transferase</keyword>
<dbReference type="Pfam" id="PF00512">
    <property type="entry name" value="HisKA"/>
    <property type="match status" value="1"/>
</dbReference>
<dbReference type="Gene3D" id="6.10.340.10">
    <property type="match status" value="1"/>
</dbReference>
<dbReference type="RefSeq" id="WP_090927409.1">
    <property type="nucleotide sequence ID" value="NZ_FOTY01000017.1"/>
</dbReference>
<comment type="subcellular location">
    <subcellularLocation>
        <location evidence="2">Cell membrane</location>
        <topology evidence="2">Multi-pass membrane protein</topology>
    </subcellularLocation>
</comment>
<keyword evidence="7 14" id="KW-0812">Transmembrane</keyword>
<keyword evidence="12" id="KW-0902">Two-component regulatory system</keyword>
<evidence type="ECO:0000256" key="9">
    <source>
        <dbReference type="ARBA" id="ARBA00022777"/>
    </source>
</evidence>
<evidence type="ECO:0000256" key="6">
    <source>
        <dbReference type="ARBA" id="ARBA00022679"/>
    </source>
</evidence>
<dbReference type="GO" id="GO:0005886">
    <property type="term" value="C:plasma membrane"/>
    <property type="evidence" value="ECO:0007669"/>
    <property type="project" value="UniProtKB-SubCell"/>
</dbReference>
<evidence type="ECO:0000256" key="14">
    <source>
        <dbReference type="SAM" id="Phobius"/>
    </source>
</evidence>
<dbReference type="InterPro" id="IPR004358">
    <property type="entry name" value="Sig_transdc_His_kin-like_C"/>
</dbReference>
<dbReference type="Gene3D" id="3.30.565.10">
    <property type="entry name" value="Histidine kinase-like ATPase, C-terminal domain"/>
    <property type="match status" value="1"/>
</dbReference>
<evidence type="ECO:0000256" key="12">
    <source>
        <dbReference type="ARBA" id="ARBA00023012"/>
    </source>
</evidence>
<dbReference type="PRINTS" id="PR00344">
    <property type="entry name" value="BCTRLSENSOR"/>
</dbReference>
<dbReference type="OrthoDB" id="9786919at2"/>
<dbReference type="PROSITE" id="PS50885">
    <property type="entry name" value="HAMP"/>
    <property type="match status" value="1"/>
</dbReference>
<evidence type="ECO:0000259" key="15">
    <source>
        <dbReference type="PROSITE" id="PS50109"/>
    </source>
</evidence>
<dbReference type="InterPro" id="IPR050428">
    <property type="entry name" value="TCS_sensor_his_kinase"/>
</dbReference>
<organism evidence="17 18">
    <name type="scientific">Salibacterium qingdaonense</name>
    <dbReference type="NCBI Taxonomy" id="266892"/>
    <lineage>
        <taxon>Bacteria</taxon>
        <taxon>Bacillati</taxon>
        <taxon>Bacillota</taxon>
        <taxon>Bacilli</taxon>
        <taxon>Bacillales</taxon>
        <taxon>Bacillaceae</taxon>
    </lineage>
</organism>
<dbReference type="STRING" id="266892.SAMN04488054_11756"/>
<dbReference type="Pfam" id="PF00672">
    <property type="entry name" value="HAMP"/>
    <property type="match status" value="1"/>
</dbReference>
<feature type="transmembrane region" description="Helical" evidence="14">
    <location>
        <begin position="7"/>
        <end position="30"/>
    </location>
</feature>
<dbReference type="InterPro" id="IPR036890">
    <property type="entry name" value="HATPase_C_sf"/>
</dbReference>